<sequence length="119" mass="12912">MTRIAPTPLASALDALAAQLLELRNRPTQQAAAQTAALADRIRDLARMLKAVDFRRGVWLDQTAERVTSRAMARPYLSFSADELTELVVTLQTAAGFARKAAQRQQRPLAGHWGGGDAA</sequence>
<accession>A0A2R4VQQ3</accession>
<dbReference type="AlphaFoldDB" id="A0A2R4VQQ3"/>
<keyword evidence="2" id="KW-1185">Reference proteome</keyword>
<geneLocation type="plasmid" evidence="1 2">
    <name>pYZ1</name>
</geneLocation>
<dbReference type="KEGG" id="ahu:A6A40_17160"/>
<gene>
    <name evidence="1" type="ORF">A6A40_17160</name>
</gene>
<protein>
    <submittedName>
        <fullName evidence="1">Uncharacterized protein</fullName>
    </submittedName>
</protein>
<dbReference type="EMBL" id="CP028902">
    <property type="protein sequence ID" value="AWB06783.1"/>
    <property type="molecule type" value="Genomic_DNA"/>
</dbReference>
<dbReference type="RefSeq" id="WP_108547089.1">
    <property type="nucleotide sequence ID" value="NZ_CP028902.1"/>
</dbReference>
<evidence type="ECO:0000313" key="2">
    <source>
        <dbReference type="Proteomes" id="UP000077405"/>
    </source>
</evidence>
<dbReference type="Proteomes" id="UP000077405">
    <property type="component" value="Plasmid pYZ1"/>
</dbReference>
<proteinExistence type="predicted"/>
<evidence type="ECO:0000313" key="1">
    <source>
        <dbReference type="EMBL" id="AWB06783.1"/>
    </source>
</evidence>
<name>A0A2R4VQQ3_9PROT</name>
<organism evidence="1 2">
    <name type="scientific">Azospirillum humicireducens</name>
    <dbReference type="NCBI Taxonomy" id="1226968"/>
    <lineage>
        <taxon>Bacteria</taxon>
        <taxon>Pseudomonadati</taxon>
        <taxon>Pseudomonadota</taxon>
        <taxon>Alphaproteobacteria</taxon>
        <taxon>Rhodospirillales</taxon>
        <taxon>Azospirillaceae</taxon>
        <taxon>Azospirillum</taxon>
    </lineage>
</organism>
<keyword evidence="1" id="KW-0614">Plasmid</keyword>
<reference evidence="1 2" key="1">
    <citation type="submission" date="2018-04" db="EMBL/GenBank/DDBJ databases">
        <title>Complete genome sequence of the nitrogen-fixing bacterium Azospirillum humicireducens type strain SgZ-5.</title>
        <authorList>
            <person name="Yu Z."/>
        </authorList>
    </citation>
    <scope>NUCLEOTIDE SEQUENCE [LARGE SCALE GENOMIC DNA]</scope>
    <source>
        <strain evidence="1 2">SgZ-5</strain>
        <plasmid evidence="1 2">pYZ1</plasmid>
    </source>
</reference>
<dbReference type="OrthoDB" id="9976198at2"/>